<protein>
    <submittedName>
        <fullName evidence="1">DUF3460 family protein</fullName>
    </submittedName>
</protein>
<accession>A0A430HKH1</accession>
<reference evidence="1 2" key="1">
    <citation type="submission" date="2018-12" db="EMBL/GenBank/DDBJ databases">
        <authorList>
            <person name="Yang E."/>
        </authorList>
    </citation>
    <scope>NUCLEOTIDE SEQUENCE [LARGE SCALE GENOMIC DNA]</scope>
    <source>
        <strain evidence="1 2">SOD</strain>
    </source>
</reference>
<organism evidence="1 2">
    <name type="scientific">Massilia atriviolacea</name>
    <dbReference type="NCBI Taxonomy" id="2495579"/>
    <lineage>
        <taxon>Bacteria</taxon>
        <taxon>Pseudomonadati</taxon>
        <taxon>Pseudomonadota</taxon>
        <taxon>Betaproteobacteria</taxon>
        <taxon>Burkholderiales</taxon>
        <taxon>Oxalobacteraceae</taxon>
        <taxon>Telluria group</taxon>
        <taxon>Massilia</taxon>
    </lineage>
</organism>
<comment type="caution">
    <text evidence="1">The sequence shown here is derived from an EMBL/GenBank/DDBJ whole genome shotgun (WGS) entry which is preliminary data.</text>
</comment>
<dbReference type="Pfam" id="PF11943">
    <property type="entry name" value="DUF3460"/>
    <property type="match status" value="1"/>
</dbReference>
<dbReference type="Proteomes" id="UP000278085">
    <property type="component" value="Unassembled WGS sequence"/>
</dbReference>
<dbReference type="RefSeq" id="WP_126075193.1">
    <property type="nucleotide sequence ID" value="NZ_CP051166.1"/>
</dbReference>
<sequence length="69" mass="8140">MKLTKQFQLYESEHTKFIRELKAKNPEMEAGQIAGRALLWDKAPTTLAEQDKNKESRVRQQAYVYQNKL</sequence>
<evidence type="ECO:0000313" key="1">
    <source>
        <dbReference type="EMBL" id="RSZ57989.1"/>
    </source>
</evidence>
<name>A0A430HKH1_9BURK</name>
<dbReference type="OrthoDB" id="5296692at2"/>
<proteinExistence type="predicted"/>
<evidence type="ECO:0000313" key="2">
    <source>
        <dbReference type="Proteomes" id="UP000278085"/>
    </source>
</evidence>
<dbReference type="EMBL" id="RXLQ01000008">
    <property type="protein sequence ID" value="RSZ57989.1"/>
    <property type="molecule type" value="Genomic_DNA"/>
</dbReference>
<dbReference type="AlphaFoldDB" id="A0A430HKH1"/>
<keyword evidence="2" id="KW-1185">Reference proteome</keyword>
<gene>
    <name evidence="1" type="ORF">EJB06_16880</name>
</gene>
<dbReference type="InterPro" id="IPR021853">
    <property type="entry name" value="DUF3460"/>
</dbReference>